<dbReference type="Proteomes" id="UP001237780">
    <property type="component" value="Unassembled WGS sequence"/>
</dbReference>
<organism evidence="1 2">
    <name type="scientific">Phyllobacterium ifriqiyense</name>
    <dbReference type="NCBI Taxonomy" id="314238"/>
    <lineage>
        <taxon>Bacteria</taxon>
        <taxon>Pseudomonadati</taxon>
        <taxon>Pseudomonadota</taxon>
        <taxon>Alphaproteobacteria</taxon>
        <taxon>Hyphomicrobiales</taxon>
        <taxon>Phyllobacteriaceae</taxon>
        <taxon>Phyllobacterium</taxon>
    </lineage>
</organism>
<protein>
    <submittedName>
        <fullName evidence="1">Uncharacterized protein</fullName>
    </submittedName>
</protein>
<accession>A0ABU0S3B5</accession>
<dbReference type="RefSeq" id="WP_307275635.1">
    <property type="nucleotide sequence ID" value="NZ_JAUSZT010000001.1"/>
</dbReference>
<evidence type="ECO:0000313" key="1">
    <source>
        <dbReference type="EMBL" id="MDQ0995016.1"/>
    </source>
</evidence>
<evidence type="ECO:0000313" key="2">
    <source>
        <dbReference type="Proteomes" id="UP001237780"/>
    </source>
</evidence>
<keyword evidence="2" id="KW-1185">Reference proteome</keyword>
<comment type="caution">
    <text evidence="1">The sequence shown here is derived from an EMBL/GenBank/DDBJ whole genome shotgun (WGS) entry which is preliminary data.</text>
</comment>
<reference evidence="1 2" key="1">
    <citation type="submission" date="2023-07" db="EMBL/GenBank/DDBJ databases">
        <title>Comparative genomics of wheat-associated soil bacteria to identify genetic determinants of phenazine resistance.</title>
        <authorList>
            <person name="Mouncey N."/>
        </authorList>
    </citation>
    <scope>NUCLEOTIDE SEQUENCE [LARGE SCALE GENOMIC DNA]</scope>
    <source>
        <strain evidence="1 2">W4I11</strain>
    </source>
</reference>
<name>A0ABU0S3B5_9HYPH</name>
<gene>
    <name evidence="1" type="ORF">QFZ34_000193</name>
</gene>
<dbReference type="EMBL" id="JAUSZT010000001">
    <property type="protein sequence ID" value="MDQ0995016.1"/>
    <property type="molecule type" value="Genomic_DNA"/>
</dbReference>
<sequence>MLGFGDHISESIAHFMGYFSTSVEAVKMRLEYREFKDAPDVPQSHGEILAIQTDPQMQLAPGTFVPDGNYLPMPWTASSNDVLPGVNIEPIDVQLYGHNLYHTAVPIHSSGNGNGQSLEQGPFIGPEVPETSMVLQQTSHMEDNDIVITGNHSPANLHWGDNADLATLSVSALLVSNAFSHDLPDTASGMAQFFSDQSDSMDVAEGLLTGISGITVVASPTAGIYVNGTTVSKAPVLDDYKPAQLATPNTPESATGHQALVINGKDIAGTVSLEAGSNILVNEIVLTNTGTSGAHFAVAGNYYNINAIVQTNAYSDIDSFGNGFVGQQQSCGPSTNAMNIADFISSTGHVQVPAATGEAPVFPQNWQVTVMNGDLMQMNWISQYNFLSDNDAHVLSSTGSYTTITTGSNGMLNTASFANLCNSYDLVIIGGHLYSGNLIFQTNVLFDDDTMTTGNGTGAYSGTLSTSDNLLWNSASIQSAGTTNWATGLPDHYKEAMSGLADGNYKMPDGFRSDAALQGMAGLKMLYISGNVYDLNYISQTNILGDSDFVARYEDALRATSHDTVWDLSTGSNALINVATIVDGGHGNGTSYAGGGVYSDSILIQAEIIAQQPGHGSGQGQPLANEIIAFLDDDASPSPDADHTPIHLLDTTHSVDVMQTALA</sequence>
<proteinExistence type="predicted"/>